<evidence type="ECO:0000313" key="1">
    <source>
        <dbReference type="EMBL" id="KYD20936.1"/>
    </source>
</evidence>
<proteinExistence type="predicted"/>
<organism evidence="1 2">
    <name type="scientific">Caldibacillus debilis</name>
    <dbReference type="NCBI Taxonomy" id="301148"/>
    <lineage>
        <taxon>Bacteria</taxon>
        <taxon>Bacillati</taxon>
        <taxon>Bacillota</taxon>
        <taxon>Bacilli</taxon>
        <taxon>Bacillales</taxon>
        <taxon>Bacillaceae</taxon>
        <taxon>Caldibacillus</taxon>
    </lineage>
</organism>
<dbReference type="EMBL" id="LQYT01000026">
    <property type="protein sequence ID" value="KYD20936.1"/>
    <property type="molecule type" value="Genomic_DNA"/>
</dbReference>
<sequence>MYIYFVAFNFTMNRKIFYSYNFKNVLTGNRLHFIILIS</sequence>
<gene>
    <name evidence="1" type="ORF">B4135_1763</name>
</gene>
<name>A0A150M960_9BACI</name>
<comment type="caution">
    <text evidence="1">The sequence shown here is derived from an EMBL/GenBank/DDBJ whole genome shotgun (WGS) entry which is preliminary data.</text>
</comment>
<protein>
    <submittedName>
        <fullName evidence="1">Uncharacterized protein</fullName>
    </submittedName>
</protein>
<reference evidence="1 2" key="1">
    <citation type="submission" date="2016-01" db="EMBL/GenBank/DDBJ databases">
        <title>Draft Genome Sequences of Seven Thermophilic Sporeformers Isolated from Foods.</title>
        <authorList>
            <person name="Berendsen E.M."/>
            <person name="Wells-Bennik M.H."/>
            <person name="Krawcyk A.O."/>
            <person name="De Jong A."/>
            <person name="Holsappel S."/>
            <person name="Eijlander R.T."/>
            <person name="Kuipers O.P."/>
        </authorList>
    </citation>
    <scope>NUCLEOTIDE SEQUENCE [LARGE SCALE GENOMIC DNA]</scope>
    <source>
        <strain evidence="1 2">B4135</strain>
    </source>
</reference>
<evidence type="ECO:0000313" key="2">
    <source>
        <dbReference type="Proteomes" id="UP000075683"/>
    </source>
</evidence>
<dbReference type="AlphaFoldDB" id="A0A150M960"/>
<dbReference type="Proteomes" id="UP000075683">
    <property type="component" value="Unassembled WGS sequence"/>
</dbReference>
<accession>A0A150M960</accession>